<dbReference type="Proteomes" id="UP001208690">
    <property type="component" value="Unassembled WGS sequence"/>
</dbReference>
<accession>A0ABT3BDS0</accession>
<evidence type="ECO:0000313" key="2">
    <source>
        <dbReference type="EMBL" id="MCV3271700.1"/>
    </source>
</evidence>
<keyword evidence="1" id="KW-0472">Membrane</keyword>
<organism evidence="2 3">
    <name type="scientific">Roseobacter sinensis</name>
    <dbReference type="NCBI Taxonomy" id="2931391"/>
    <lineage>
        <taxon>Bacteria</taxon>
        <taxon>Pseudomonadati</taxon>
        <taxon>Pseudomonadota</taxon>
        <taxon>Alphaproteobacteria</taxon>
        <taxon>Rhodobacterales</taxon>
        <taxon>Roseobacteraceae</taxon>
        <taxon>Roseobacter</taxon>
    </lineage>
</organism>
<reference evidence="2 3" key="1">
    <citation type="submission" date="2022-04" db="EMBL/GenBank/DDBJ databases">
        <title>Roseobacter sp. WL0113 is a bacterium isolated from neritic sediment.</title>
        <authorList>
            <person name="Wang L."/>
            <person name="He W."/>
            <person name="Zhang D.-F."/>
        </authorList>
    </citation>
    <scope>NUCLEOTIDE SEQUENCE [LARGE SCALE GENOMIC DNA]</scope>
    <source>
        <strain evidence="2 3">WL0113</strain>
    </source>
</reference>
<protein>
    <submittedName>
        <fullName evidence="2">Uncharacterized protein</fullName>
    </submittedName>
</protein>
<comment type="caution">
    <text evidence="2">The sequence shown here is derived from an EMBL/GenBank/DDBJ whole genome shotgun (WGS) entry which is preliminary data.</text>
</comment>
<keyword evidence="1" id="KW-0812">Transmembrane</keyword>
<feature type="transmembrane region" description="Helical" evidence="1">
    <location>
        <begin position="12"/>
        <end position="34"/>
    </location>
</feature>
<sequence length="83" mass="9236">MVEEEQTPDRGSRVLLVAVMLCLIIVAHVFMWFSDMPRDLKIVFTVLNAAGWTIVLAPILLVDRWLATIQAGAPEEEAEGQSL</sequence>
<keyword evidence="1" id="KW-1133">Transmembrane helix</keyword>
<proteinExistence type="predicted"/>
<dbReference type="EMBL" id="JALIEB010000005">
    <property type="protein sequence ID" value="MCV3271700.1"/>
    <property type="molecule type" value="Genomic_DNA"/>
</dbReference>
<evidence type="ECO:0000313" key="3">
    <source>
        <dbReference type="Proteomes" id="UP001208690"/>
    </source>
</evidence>
<evidence type="ECO:0000256" key="1">
    <source>
        <dbReference type="SAM" id="Phobius"/>
    </source>
</evidence>
<feature type="transmembrane region" description="Helical" evidence="1">
    <location>
        <begin position="40"/>
        <end position="62"/>
    </location>
</feature>
<gene>
    <name evidence="2" type="ORF">MUB52_09690</name>
</gene>
<keyword evidence="3" id="KW-1185">Reference proteome</keyword>
<name>A0ABT3BDS0_9RHOB</name>